<keyword evidence="6" id="KW-1185">Reference proteome</keyword>
<evidence type="ECO:0000256" key="1">
    <source>
        <dbReference type="ARBA" id="ARBA00004170"/>
    </source>
</evidence>
<feature type="region of interest" description="Disordered" evidence="3">
    <location>
        <begin position="191"/>
        <end position="224"/>
    </location>
</feature>
<comment type="caution">
    <text evidence="5">The sequence shown here is derived from an EMBL/GenBank/DDBJ whole genome shotgun (WGS) entry which is preliminary data.</text>
</comment>
<dbReference type="GO" id="GO:0043130">
    <property type="term" value="F:ubiquitin binding"/>
    <property type="evidence" value="ECO:0007669"/>
    <property type="project" value="InterPro"/>
</dbReference>
<evidence type="ECO:0000313" key="5">
    <source>
        <dbReference type="EMBL" id="CAG9323490.1"/>
    </source>
</evidence>
<dbReference type="Pfam" id="PF00790">
    <property type="entry name" value="VHS"/>
    <property type="match status" value="1"/>
</dbReference>
<proteinExistence type="predicted"/>
<dbReference type="AlphaFoldDB" id="A0AAU9JHA1"/>
<feature type="region of interest" description="Disordered" evidence="3">
    <location>
        <begin position="472"/>
        <end position="499"/>
    </location>
</feature>
<gene>
    <name evidence="5" type="ORF">BSTOLATCC_MIC34139</name>
</gene>
<organism evidence="5 6">
    <name type="scientific">Blepharisma stoltei</name>
    <dbReference type="NCBI Taxonomy" id="1481888"/>
    <lineage>
        <taxon>Eukaryota</taxon>
        <taxon>Sar</taxon>
        <taxon>Alveolata</taxon>
        <taxon>Ciliophora</taxon>
        <taxon>Postciliodesmatophora</taxon>
        <taxon>Heterotrichea</taxon>
        <taxon>Heterotrichida</taxon>
        <taxon>Blepharismidae</taxon>
        <taxon>Blepharisma</taxon>
    </lineage>
</organism>
<evidence type="ECO:0000259" key="4">
    <source>
        <dbReference type="PROSITE" id="PS50179"/>
    </source>
</evidence>
<dbReference type="GO" id="GO:0043328">
    <property type="term" value="P:protein transport to vacuole involved in ubiquitin-dependent protein catabolic process via the multivesicular body sorting pathway"/>
    <property type="evidence" value="ECO:0007669"/>
    <property type="project" value="InterPro"/>
</dbReference>
<reference evidence="5" key="1">
    <citation type="submission" date="2021-09" db="EMBL/GenBank/DDBJ databases">
        <authorList>
            <consortium name="AG Swart"/>
            <person name="Singh M."/>
            <person name="Singh A."/>
            <person name="Seah K."/>
            <person name="Emmerich C."/>
        </authorList>
    </citation>
    <scope>NUCLEOTIDE SEQUENCE</scope>
    <source>
        <strain evidence="5">ATCC30299</strain>
    </source>
</reference>
<dbReference type="CDD" id="cd03561">
    <property type="entry name" value="VHS"/>
    <property type="match status" value="1"/>
</dbReference>
<dbReference type="InterPro" id="IPR044836">
    <property type="entry name" value="TOL_plant"/>
</dbReference>
<dbReference type="SUPFAM" id="SSF89009">
    <property type="entry name" value="GAT-like domain"/>
    <property type="match status" value="1"/>
</dbReference>
<keyword evidence="2" id="KW-0472">Membrane</keyword>
<protein>
    <recommendedName>
        <fullName evidence="4">VHS domain-containing protein</fullName>
    </recommendedName>
</protein>
<accession>A0AAU9JHA1</accession>
<evidence type="ECO:0000256" key="3">
    <source>
        <dbReference type="SAM" id="MobiDB-lite"/>
    </source>
</evidence>
<dbReference type="Gene3D" id="1.25.40.90">
    <property type="match status" value="1"/>
</dbReference>
<dbReference type="Gene3D" id="1.20.58.160">
    <property type="match status" value="1"/>
</dbReference>
<dbReference type="GO" id="GO:0035091">
    <property type="term" value="F:phosphatidylinositol binding"/>
    <property type="evidence" value="ECO:0007669"/>
    <property type="project" value="InterPro"/>
</dbReference>
<dbReference type="GO" id="GO:0016020">
    <property type="term" value="C:membrane"/>
    <property type="evidence" value="ECO:0007669"/>
    <property type="project" value="UniProtKB-SubCell"/>
</dbReference>
<comment type="subcellular location">
    <subcellularLocation>
        <location evidence="1">Membrane</location>
        <topology evidence="1">Peripheral membrane protein</topology>
    </subcellularLocation>
</comment>
<dbReference type="PANTHER" id="PTHR45898:SF4">
    <property type="entry name" value="TARGET OF MYB PROTEIN 1"/>
    <property type="match status" value="1"/>
</dbReference>
<dbReference type="InterPro" id="IPR002014">
    <property type="entry name" value="VHS_dom"/>
</dbReference>
<feature type="domain" description="VHS" evidence="4">
    <location>
        <begin position="15"/>
        <end position="161"/>
    </location>
</feature>
<dbReference type="EMBL" id="CAJZBQ010000034">
    <property type="protein sequence ID" value="CAG9323490.1"/>
    <property type="molecule type" value="Genomic_DNA"/>
</dbReference>
<name>A0AAU9JHA1_9CILI</name>
<evidence type="ECO:0000313" key="6">
    <source>
        <dbReference type="Proteomes" id="UP001162131"/>
    </source>
</evidence>
<dbReference type="PANTHER" id="PTHR45898">
    <property type="entry name" value="TOM1-LIKE PROTEIN"/>
    <property type="match status" value="1"/>
</dbReference>
<sequence>MSQHGPKLIDLFEKATSDDLKEPDYGLNIEIADRMNSRRRYCLEGIEYFKQLFRSTDLKTIELTLSLLETCVKNCNSHFHRYLSNREFIPSFSQLLKRLRRKLNLVEKMAGLYKNPGWRKIEDRVLCLIQLWADTFMMHEDTYPAFMKIYRELRKEGLKFPTRDPNERFMIKFEGDPSPAFELADMEQQVKGSSERDVLPRRSPPRSRAPARGLDEDPEPKLMQSDIDSLNRNLPLLEDMIARARDVRDLQEPSVKEVVRNCRSAQKKLIWVISYKASNSTDERDTIELLGIMDYINSKMDTFKNAVGVLKRGGTNKEVVDILKGKAKDEDNLLDLGEDFLEIQEKNPLDKLEKYVWGRRPEEIRPEQRKVEVNVEARIPPPEIPRIEEPPQHGRKLAPLPDLLLDEPEDYTPTPSRDQGNLYDLNSIFAQPVQPPQVQPLYQTPGYNPQMQAQVPIGYPPNYPNQPIMQPGFNPQLNQGYPPQPYPQNYAQPVSADQQRDEFEDFFSEIANRR</sequence>
<dbReference type="InterPro" id="IPR008942">
    <property type="entry name" value="ENTH_VHS"/>
</dbReference>
<dbReference type="PROSITE" id="PS50179">
    <property type="entry name" value="VHS"/>
    <property type="match status" value="1"/>
</dbReference>
<evidence type="ECO:0000256" key="2">
    <source>
        <dbReference type="ARBA" id="ARBA00023136"/>
    </source>
</evidence>
<feature type="compositionally biased region" description="Low complexity" evidence="3">
    <location>
        <begin position="474"/>
        <end position="493"/>
    </location>
</feature>
<dbReference type="SUPFAM" id="SSF48464">
    <property type="entry name" value="ENTH/VHS domain"/>
    <property type="match status" value="1"/>
</dbReference>
<dbReference type="SMART" id="SM00288">
    <property type="entry name" value="VHS"/>
    <property type="match status" value="1"/>
</dbReference>
<dbReference type="Proteomes" id="UP001162131">
    <property type="component" value="Unassembled WGS sequence"/>
</dbReference>
<dbReference type="InterPro" id="IPR038425">
    <property type="entry name" value="GAT_sf"/>
</dbReference>